<dbReference type="AlphaFoldDB" id="A0AAD6Z9D5"/>
<feature type="region of interest" description="Disordered" evidence="1">
    <location>
        <begin position="41"/>
        <end position="93"/>
    </location>
</feature>
<feature type="compositionally biased region" description="Low complexity" evidence="1">
    <location>
        <begin position="83"/>
        <end position="93"/>
    </location>
</feature>
<dbReference type="EMBL" id="JARIHO010000069">
    <property type="protein sequence ID" value="KAJ7312912.1"/>
    <property type="molecule type" value="Genomic_DNA"/>
</dbReference>
<gene>
    <name evidence="2" type="ORF">DFH08DRAFT_973125</name>
</gene>
<comment type="caution">
    <text evidence="2">The sequence shown here is derived from an EMBL/GenBank/DDBJ whole genome shotgun (WGS) entry which is preliminary data.</text>
</comment>
<evidence type="ECO:0000313" key="2">
    <source>
        <dbReference type="EMBL" id="KAJ7312912.1"/>
    </source>
</evidence>
<proteinExistence type="predicted"/>
<dbReference type="Proteomes" id="UP001218218">
    <property type="component" value="Unassembled WGS sequence"/>
</dbReference>
<evidence type="ECO:0000256" key="1">
    <source>
        <dbReference type="SAM" id="MobiDB-lite"/>
    </source>
</evidence>
<accession>A0AAD6Z9D5</accession>
<keyword evidence="3" id="KW-1185">Reference proteome</keyword>
<protein>
    <submittedName>
        <fullName evidence="2">Uncharacterized protein</fullName>
    </submittedName>
</protein>
<evidence type="ECO:0000313" key="3">
    <source>
        <dbReference type="Proteomes" id="UP001218218"/>
    </source>
</evidence>
<name>A0AAD6Z9D5_9AGAR</name>
<reference evidence="2" key="1">
    <citation type="submission" date="2023-03" db="EMBL/GenBank/DDBJ databases">
        <title>Massive genome expansion in bonnet fungi (Mycena s.s.) driven by repeated elements and novel gene families across ecological guilds.</title>
        <authorList>
            <consortium name="Lawrence Berkeley National Laboratory"/>
            <person name="Harder C.B."/>
            <person name="Miyauchi S."/>
            <person name="Viragh M."/>
            <person name="Kuo A."/>
            <person name="Thoen E."/>
            <person name="Andreopoulos B."/>
            <person name="Lu D."/>
            <person name="Skrede I."/>
            <person name="Drula E."/>
            <person name="Henrissat B."/>
            <person name="Morin E."/>
            <person name="Kohler A."/>
            <person name="Barry K."/>
            <person name="LaButti K."/>
            <person name="Morin E."/>
            <person name="Salamov A."/>
            <person name="Lipzen A."/>
            <person name="Mereny Z."/>
            <person name="Hegedus B."/>
            <person name="Baldrian P."/>
            <person name="Stursova M."/>
            <person name="Weitz H."/>
            <person name="Taylor A."/>
            <person name="Grigoriev I.V."/>
            <person name="Nagy L.G."/>
            <person name="Martin F."/>
            <person name="Kauserud H."/>
        </authorList>
    </citation>
    <scope>NUCLEOTIDE SEQUENCE</scope>
    <source>
        <strain evidence="2">CBHHK002</strain>
    </source>
</reference>
<sequence>MQVYLRPPFLSTAHAHCPASYNFDPHTTTWGGSSGWGPATWPSFPPLSSPSSDSDSDTDDAGSAVDGAIDYASDASSEREDVASSSGTLSASSAEWGSTLPLGDVVSFTDPSGEWARISRWGAGTTWDADDLGCILRAPSPPPAEETIVRIPPSIRSQALEHWVQHGFRVDAEPIERAWAALDPLTPSAKTRRDLLADLKSTALDAYHALSAAHPDPPTQVDLARDILAREIVD</sequence>
<organism evidence="2 3">
    <name type="scientific">Mycena albidolilacea</name>
    <dbReference type="NCBI Taxonomy" id="1033008"/>
    <lineage>
        <taxon>Eukaryota</taxon>
        <taxon>Fungi</taxon>
        <taxon>Dikarya</taxon>
        <taxon>Basidiomycota</taxon>
        <taxon>Agaricomycotina</taxon>
        <taxon>Agaricomycetes</taxon>
        <taxon>Agaricomycetidae</taxon>
        <taxon>Agaricales</taxon>
        <taxon>Marasmiineae</taxon>
        <taxon>Mycenaceae</taxon>
        <taxon>Mycena</taxon>
    </lineage>
</organism>